<dbReference type="OrthoDB" id="284539at2"/>
<dbReference type="AlphaFoldDB" id="I0IBZ4"/>
<keyword evidence="2" id="KW-1133">Transmembrane helix</keyword>
<dbReference type="PRINTS" id="PR00813">
    <property type="entry name" value="BCTERIALGSPG"/>
</dbReference>
<dbReference type="eggNOG" id="COG2165">
    <property type="taxonomic scope" value="Bacteria"/>
</dbReference>
<evidence type="ECO:0000256" key="1">
    <source>
        <dbReference type="ARBA" id="ARBA00022481"/>
    </source>
</evidence>
<sequence length="271" mass="29547">MINRHRPGFTLIELLVVISIIALLIGILLPALGAARGSARALVSLANTRSWAQALVQHTLDDRDFLPWDGHKSKMDRNFAEDLWWANSVPLYMGSDRYRNLSPIPLPGADPSIFTDQVAEPAASMPATGWRYTGPGGPLDFYFNYVFNAELANETAKVRSRNLRTLSGVEAIKLGDLPDASNTILMLELRANPDELPASDPFYGEALNRQKADWQRFAARHSGGGHLAFADGHAAWAENKAITTPGIDAVTGAPGAYNQHDAIWDPFGTAD</sequence>
<dbReference type="HOGENOM" id="CLU_041661_3_0_0"/>
<dbReference type="Proteomes" id="UP000007881">
    <property type="component" value="Chromosome"/>
</dbReference>
<dbReference type="NCBIfam" id="TIGR02532">
    <property type="entry name" value="IV_pilin_GFxxxE"/>
    <property type="match status" value="1"/>
</dbReference>
<reference evidence="3 4" key="1">
    <citation type="submission" date="2012-02" db="EMBL/GenBank/DDBJ databases">
        <title>Complete genome sequence of Phycisphaera mikurensis NBRC 102666.</title>
        <authorList>
            <person name="Ankai A."/>
            <person name="Hosoyama A."/>
            <person name="Terui Y."/>
            <person name="Sekine M."/>
            <person name="Fukai R."/>
            <person name="Kato Y."/>
            <person name="Nakamura S."/>
            <person name="Yamada-Narita S."/>
            <person name="Kawakoshi A."/>
            <person name="Fukunaga Y."/>
            <person name="Yamazaki S."/>
            <person name="Fujita N."/>
        </authorList>
    </citation>
    <scope>NUCLEOTIDE SEQUENCE [LARGE SCALE GENOMIC DNA]</scope>
    <source>
        <strain evidence="4">NBRC 102666 / KCTC 22515 / FYK2301M01</strain>
    </source>
</reference>
<dbReference type="InterPro" id="IPR045584">
    <property type="entry name" value="Pilin-like"/>
</dbReference>
<dbReference type="NCBIfam" id="TIGR04294">
    <property type="entry name" value="pre_pil_HX9DG"/>
    <property type="match status" value="1"/>
</dbReference>
<proteinExistence type="predicted"/>
<keyword evidence="1" id="KW-0488">Methylation</keyword>
<keyword evidence="2" id="KW-0812">Transmembrane</keyword>
<dbReference type="PANTHER" id="PTHR30093">
    <property type="entry name" value="GENERAL SECRETION PATHWAY PROTEIN G"/>
    <property type="match status" value="1"/>
</dbReference>
<feature type="transmembrane region" description="Helical" evidence="2">
    <location>
        <begin position="12"/>
        <end position="32"/>
    </location>
</feature>
<dbReference type="STRING" id="1142394.PSMK_06230"/>
<evidence type="ECO:0008006" key="5">
    <source>
        <dbReference type="Google" id="ProtNLM"/>
    </source>
</evidence>
<evidence type="ECO:0000313" key="4">
    <source>
        <dbReference type="Proteomes" id="UP000007881"/>
    </source>
</evidence>
<keyword evidence="2" id="KW-0472">Membrane</keyword>
<evidence type="ECO:0000256" key="2">
    <source>
        <dbReference type="SAM" id="Phobius"/>
    </source>
</evidence>
<dbReference type="InterPro" id="IPR027558">
    <property type="entry name" value="Pre_pil_HX9DG_C"/>
</dbReference>
<dbReference type="KEGG" id="phm:PSMK_06230"/>
<keyword evidence="4" id="KW-1185">Reference proteome</keyword>
<dbReference type="EMBL" id="AP012338">
    <property type="protein sequence ID" value="BAM02782.1"/>
    <property type="molecule type" value="Genomic_DNA"/>
</dbReference>
<gene>
    <name evidence="3" type="ordered locus">PSMK_06230</name>
</gene>
<dbReference type="Pfam" id="PF07963">
    <property type="entry name" value="N_methyl"/>
    <property type="match status" value="1"/>
</dbReference>
<protein>
    <recommendedName>
        <fullName evidence="5">Prepilin-type N-terminal cleavage/methylation domain-containing protein</fullName>
    </recommendedName>
</protein>
<evidence type="ECO:0000313" key="3">
    <source>
        <dbReference type="EMBL" id="BAM02782.1"/>
    </source>
</evidence>
<dbReference type="GO" id="GO:0015628">
    <property type="term" value="P:protein secretion by the type II secretion system"/>
    <property type="evidence" value="ECO:0007669"/>
    <property type="project" value="InterPro"/>
</dbReference>
<accession>I0IBZ4</accession>
<dbReference type="SUPFAM" id="SSF54523">
    <property type="entry name" value="Pili subunits"/>
    <property type="match status" value="1"/>
</dbReference>
<dbReference type="InterPro" id="IPR012902">
    <property type="entry name" value="N_methyl_site"/>
</dbReference>
<organism evidence="3 4">
    <name type="scientific">Phycisphaera mikurensis (strain NBRC 102666 / KCTC 22515 / FYK2301M01)</name>
    <dbReference type="NCBI Taxonomy" id="1142394"/>
    <lineage>
        <taxon>Bacteria</taxon>
        <taxon>Pseudomonadati</taxon>
        <taxon>Planctomycetota</taxon>
        <taxon>Phycisphaerae</taxon>
        <taxon>Phycisphaerales</taxon>
        <taxon>Phycisphaeraceae</taxon>
        <taxon>Phycisphaera</taxon>
    </lineage>
</organism>
<dbReference type="RefSeq" id="WP_014436002.1">
    <property type="nucleotide sequence ID" value="NC_017080.1"/>
</dbReference>
<dbReference type="GO" id="GO:0015627">
    <property type="term" value="C:type II protein secretion system complex"/>
    <property type="evidence" value="ECO:0007669"/>
    <property type="project" value="InterPro"/>
</dbReference>
<dbReference type="InterPro" id="IPR000983">
    <property type="entry name" value="Bac_GSPG_pilin"/>
</dbReference>
<dbReference type="Gene3D" id="3.30.700.10">
    <property type="entry name" value="Glycoprotein, Type 4 Pilin"/>
    <property type="match status" value="1"/>
</dbReference>
<name>I0IBZ4_PHYMF</name>